<gene>
    <name evidence="1" type="ORF">KY465_06000</name>
</gene>
<dbReference type="Proteomes" id="UP001430804">
    <property type="component" value="Unassembled WGS sequence"/>
</dbReference>
<reference evidence="1" key="1">
    <citation type="submission" date="2021-07" db="EMBL/GenBank/DDBJ databases">
        <title>Pseudohoeflea marina sp. nov. a polyhydroxyalcanoate-producing bacterium.</title>
        <authorList>
            <person name="Zheng W."/>
            <person name="Yu S."/>
            <person name="Huang Y."/>
        </authorList>
    </citation>
    <scope>NUCLEOTIDE SEQUENCE</scope>
    <source>
        <strain evidence="1">DP4N28-3</strain>
    </source>
</reference>
<protein>
    <submittedName>
        <fullName evidence="1">Uncharacterized protein</fullName>
    </submittedName>
</protein>
<accession>A0ABS6WLL6</accession>
<sequence>MSEDQERLTTALRCIQASNSRMLHADMVLAVYDYIGAHMPTADRTDAIKVFRGIDLAAIRARALALSSGRVKRRDAALILIADRIDHLEGDADVA</sequence>
<organism evidence="1 2">
    <name type="scientific">Pseudohoeflea coraliihabitans</name>
    <dbReference type="NCBI Taxonomy" id="2860393"/>
    <lineage>
        <taxon>Bacteria</taxon>
        <taxon>Pseudomonadati</taxon>
        <taxon>Pseudomonadota</taxon>
        <taxon>Alphaproteobacteria</taxon>
        <taxon>Hyphomicrobiales</taxon>
        <taxon>Rhizobiaceae</taxon>
        <taxon>Pseudohoeflea</taxon>
    </lineage>
</organism>
<name>A0ABS6WLL6_9HYPH</name>
<proteinExistence type="predicted"/>
<comment type="caution">
    <text evidence="1">The sequence shown here is derived from an EMBL/GenBank/DDBJ whole genome shotgun (WGS) entry which is preliminary data.</text>
</comment>
<evidence type="ECO:0000313" key="2">
    <source>
        <dbReference type="Proteomes" id="UP001430804"/>
    </source>
</evidence>
<dbReference type="EMBL" id="JAHWQX010000002">
    <property type="protein sequence ID" value="MBW3096826.1"/>
    <property type="molecule type" value="Genomic_DNA"/>
</dbReference>
<dbReference type="RefSeq" id="WP_219200794.1">
    <property type="nucleotide sequence ID" value="NZ_JAHWQX010000002.1"/>
</dbReference>
<evidence type="ECO:0000313" key="1">
    <source>
        <dbReference type="EMBL" id="MBW3096826.1"/>
    </source>
</evidence>
<keyword evidence="2" id="KW-1185">Reference proteome</keyword>